<dbReference type="Gene3D" id="3.40.50.300">
    <property type="entry name" value="P-loop containing nucleotide triphosphate hydrolases"/>
    <property type="match status" value="1"/>
</dbReference>
<accession>A0AAW9SD95</accession>
<protein>
    <recommendedName>
        <fullName evidence="4">Protein ImuA</fullName>
    </recommendedName>
</protein>
<reference evidence="2 3" key="1">
    <citation type="submission" date="2024-05" db="EMBL/GenBank/DDBJ databases">
        <title>Genome sequence of Ponticoccus litoralis KCCM 90028.</title>
        <authorList>
            <person name="Kim J.M."/>
            <person name="Lee J.K."/>
            <person name="Choi B.J."/>
            <person name="Bayburt H."/>
            <person name="Baek J.H."/>
            <person name="Jeon C.O."/>
        </authorList>
    </citation>
    <scope>NUCLEOTIDE SEQUENCE [LARGE SCALE GENOMIC DNA]</scope>
    <source>
        <strain evidence="2 3">KCCM 90028</strain>
    </source>
</reference>
<proteinExistence type="predicted"/>
<evidence type="ECO:0000256" key="1">
    <source>
        <dbReference type="SAM" id="MobiDB-lite"/>
    </source>
</evidence>
<dbReference type="RefSeq" id="WP_347165931.1">
    <property type="nucleotide sequence ID" value="NZ_JBDNCH010000002.1"/>
</dbReference>
<keyword evidence="3" id="KW-1185">Reference proteome</keyword>
<dbReference type="AlphaFoldDB" id="A0AAW9SD95"/>
<name>A0AAW9SD95_9RHOB</name>
<feature type="region of interest" description="Disordered" evidence="1">
    <location>
        <begin position="190"/>
        <end position="300"/>
    </location>
</feature>
<evidence type="ECO:0000313" key="3">
    <source>
        <dbReference type="Proteomes" id="UP001428774"/>
    </source>
</evidence>
<evidence type="ECO:0000313" key="2">
    <source>
        <dbReference type="EMBL" id="MEN9060787.1"/>
    </source>
</evidence>
<dbReference type="EMBL" id="JBDNCH010000002">
    <property type="protein sequence ID" value="MEN9060787.1"/>
    <property type="molecule type" value="Genomic_DNA"/>
</dbReference>
<sequence>MSDSAVLLSRRPHAPPPRLVLWEEVVLPLSRAHEICGQARRRLALMLAARAGAPVLWIAGAPSGARLNPCGMQPILPPQDVIHVAAPRAIDRLWAMEEALRSGAVPVVVAELPEPPGLTPVRRLHLAAEAGSAAGRCRPMGLLLTPGAGGAPGVETRWRMEPRHGPAGEAWRLERLRARMLPPKTWRLAGGALAPGPERTAPGGPGTAPAAPPSAPAGPGACAIPPASGAPGAEGWGAPRMREAGALPGGPVRIPPRFRPKGPGPCREAAPGGSGADARADTGTAGAKIRRVSDERRQSA</sequence>
<organism evidence="2 3">
    <name type="scientific">Ponticoccus litoralis</name>
    <dbReference type="NCBI Taxonomy" id="422297"/>
    <lineage>
        <taxon>Bacteria</taxon>
        <taxon>Pseudomonadati</taxon>
        <taxon>Pseudomonadota</taxon>
        <taxon>Alphaproteobacteria</taxon>
        <taxon>Rhodobacterales</taxon>
        <taxon>Roseobacteraceae</taxon>
        <taxon>Ponticoccus</taxon>
    </lineage>
</organism>
<feature type="compositionally biased region" description="Low complexity" evidence="1">
    <location>
        <begin position="217"/>
        <end position="239"/>
    </location>
</feature>
<dbReference type="SUPFAM" id="SSF52540">
    <property type="entry name" value="P-loop containing nucleoside triphosphate hydrolases"/>
    <property type="match status" value="1"/>
</dbReference>
<feature type="compositionally biased region" description="Basic and acidic residues" evidence="1">
    <location>
        <begin position="291"/>
        <end position="300"/>
    </location>
</feature>
<dbReference type="Proteomes" id="UP001428774">
    <property type="component" value="Unassembled WGS sequence"/>
</dbReference>
<comment type="caution">
    <text evidence="2">The sequence shown here is derived from an EMBL/GenBank/DDBJ whole genome shotgun (WGS) entry which is preliminary data.</text>
</comment>
<gene>
    <name evidence="2" type="ORF">ABFB10_06775</name>
</gene>
<evidence type="ECO:0008006" key="4">
    <source>
        <dbReference type="Google" id="ProtNLM"/>
    </source>
</evidence>
<dbReference type="InterPro" id="IPR027417">
    <property type="entry name" value="P-loop_NTPase"/>
</dbReference>